<evidence type="ECO:0000313" key="2">
    <source>
        <dbReference type="Proteomes" id="UP000805649"/>
    </source>
</evidence>
<organism evidence="1 2">
    <name type="scientific">Colletotrichum truncatum</name>
    <name type="common">Anthracnose fungus</name>
    <name type="synonym">Colletotrichum capsici</name>
    <dbReference type="NCBI Taxonomy" id="5467"/>
    <lineage>
        <taxon>Eukaryota</taxon>
        <taxon>Fungi</taxon>
        <taxon>Dikarya</taxon>
        <taxon>Ascomycota</taxon>
        <taxon>Pezizomycotina</taxon>
        <taxon>Sordariomycetes</taxon>
        <taxon>Hypocreomycetidae</taxon>
        <taxon>Glomerellales</taxon>
        <taxon>Glomerellaceae</taxon>
        <taxon>Colletotrichum</taxon>
        <taxon>Colletotrichum truncatum species complex</taxon>
    </lineage>
</organism>
<protein>
    <submittedName>
        <fullName evidence="1">Uncharacterized protein</fullName>
    </submittedName>
</protein>
<sequence>MKLFKLIGIIFLITSPGVLCSFTAAGSEKHDADDDCCEWDHVPTDPSDLGIFDDYNPWVDSIDNFRPDNPNYNFYNPSGVGPFHAADYLQWRPEMDVHERMLLSMEAFKASPNIGHRLLWLAAEAGHTSVMEALLRAGASPFGVNDRGKPSSRTLVVASRRGDVEIMRLLVEAGVDPDMSLDGWQDVRSDWWENPEPAAVQHTPCELHSCGWETTPIFLAAEHNHTAMVQWLLQTGRIDLARRHNNSNKTVLETAAHIGHSPTFKLLMEHCVVNGDHEDHQPCFIVSNLLEEVAGTGDLDLTYFTLQHLGFPVENTHVDRRGMFHVLAKRHRQLMMHTFRGILASTRASASFIQHFLEYFRVLEKVEIPGMLEMRDELNHSLFLAVMGDRVDVFALLMELNAQYFNQFSQSGSGTDLLKQSKLSSMRLALEHDRPGIVKYLIEEEDMDPNINSRGYLPFDALRDRQHRSETLLELASFKGSYSVARYLLENTNPYISGLLGHDAWDTPLSCLLRTARFDPPYQHQIESRELDEVVGLLLRRGGPVSLVSPAGSPEFENNSVIVDVVGDFGSSLQPRVCLCWGYRETMRPKPNLRDKGVVRLELKQEDEMWWRSLQRMIEVSSKSEVQREEL</sequence>
<evidence type="ECO:0000313" key="1">
    <source>
        <dbReference type="EMBL" id="KAL0933950.1"/>
    </source>
</evidence>
<accession>A0ACC3YPX7</accession>
<dbReference type="Proteomes" id="UP000805649">
    <property type="component" value="Unassembled WGS sequence"/>
</dbReference>
<proteinExistence type="predicted"/>
<keyword evidence="2" id="KW-1185">Reference proteome</keyword>
<name>A0ACC3YPX7_COLTU</name>
<gene>
    <name evidence="1" type="ORF">CTRU02_210749</name>
</gene>
<comment type="caution">
    <text evidence="1">The sequence shown here is derived from an EMBL/GenBank/DDBJ whole genome shotgun (WGS) entry which is preliminary data.</text>
</comment>
<dbReference type="EMBL" id="VUJX02000007">
    <property type="protein sequence ID" value="KAL0933950.1"/>
    <property type="molecule type" value="Genomic_DNA"/>
</dbReference>
<reference evidence="1 2" key="1">
    <citation type="journal article" date="2020" name="Phytopathology">
        <title>Genome Sequence Resources of Colletotrichum truncatum, C. plurivorum, C. musicola, and C. sojae: Four Species Pathogenic to Soybean (Glycine max).</title>
        <authorList>
            <person name="Rogerio F."/>
            <person name="Boufleur T.R."/>
            <person name="Ciampi-Guillardi M."/>
            <person name="Sukno S.A."/>
            <person name="Thon M.R."/>
            <person name="Massola Junior N.S."/>
            <person name="Baroncelli R."/>
        </authorList>
    </citation>
    <scope>NUCLEOTIDE SEQUENCE [LARGE SCALE GENOMIC DNA]</scope>
    <source>
        <strain evidence="1 2">CMES1059</strain>
    </source>
</reference>